<accession>A0A7J9DSL9</accession>
<feature type="compositionally biased region" description="Basic and acidic residues" evidence="1">
    <location>
        <begin position="76"/>
        <end position="87"/>
    </location>
</feature>
<proteinExistence type="predicted"/>
<feature type="region of interest" description="Disordered" evidence="1">
    <location>
        <begin position="56"/>
        <end position="162"/>
    </location>
</feature>
<evidence type="ECO:0000313" key="3">
    <source>
        <dbReference type="Proteomes" id="UP000593568"/>
    </source>
</evidence>
<evidence type="ECO:0000313" key="2">
    <source>
        <dbReference type="EMBL" id="MBA0763628.1"/>
    </source>
</evidence>
<keyword evidence="3" id="KW-1185">Reference proteome</keyword>
<gene>
    <name evidence="2" type="ORF">Gotri_013054</name>
</gene>
<organism evidence="2 3">
    <name type="scientific">Gossypium trilobum</name>
    <dbReference type="NCBI Taxonomy" id="34281"/>
    <lineage>
        <taxon>Eukaryota</taxon>
        <taxon>Viridiplantae</taxon>
        <taxon>Streptophyta</taxon>
        <taxon>Embryophyta</taxon>
        <taxon>Tracheophyta</taxon>
        <taxon>Spermatophyta</taxon>
        <taxon>Magnoliopsida</taxon>
        <taxon>eudicotyledons</taxon>
        <taxon>Gunneridae</taxon>
        <taxon>Pentapetalae</taxon>
        <taxon>rosids</taxon>
        <taxon>malvids</taxon>
        <taxon>Malvales</taxon>
        <taxon>Malvaceae</taxon>
        <taxon>Malvoideae</taxon>
        <taxon>Gossypium</taxon>
    </lineage>
</organism>
<reference evidence="2 3" key="1">
    <citation type="journal article" date="2019" name="Genome Biol. Evol.">
        <title>Insights into the evolution of the New World diploid cottons (Gossypium, subgenus Houzingenia) based on genome sequencing.</title>
        <authorList>
            <person name="Grover C.E."/>
            <person name="Arick M.A. 2nd"/>
            <person name="Thrash A."/>
            <person name="Conover J.L."/>
            <person name="Sanders W.S."/>
            <person name="Peterson D.G."/>
            <person name="Frelichowski J.E."/>
            <person name="Scheffler J.A."/>
            <person name="Scheffler B.E."/>
            <person name="Wendel J.F."/>
        </authorList>
    </citation>
    <scope>NUCLEOTIDE SEQUENCE [LARGE SCALE GENOMIC DNA]</scope>
    <source>
        <strain evidence="2">8</strain>
        <tissue evidence="2">Leaf</tissue>
    </source>
</reference>
<evidence type="ECO:0000256" key="1">
    <source>
        <dbReference type="SAM" id="MobiDB-lite"/>
    </source>
</evidence>
<dbReference type="EMBL" id="JABEZW010000004">
    <property type="protein sequence ID" value="MBA0763628.1"/>
    <property type="molecule type" value="Genomic_DNA"/>
</dbReference>
<sequence>EKLKDKKADYEVVASSDSSVHLDDIDNQIITEVLGLESKLLNLKRRQHREKLRFKENMKNSSYNLKQMQQRGKQRQQREKLRFKENMKNSSYNLKQIQQRGKQRQQREKLRFKENMKNSSYNLKQMQQRGKQRQQQEKHRLQRGKQSRAESRRTPTTASEYDEDVSAVATSAIIDYRINISIILTFNII</sequence>
<dbReference type="AlphaFoldDB" id="A0A7J9DSL9"/>
<comment type="caution">
    <text evidence="2">The sequence shown here is derived from an EMBL/GenBank/DDBJ whole genome shotgun (WGS) entry which is preliminary data.</text>
</comment>
<feature type="non-terminal residue" evidence="2">
    <location>
        <position position="1"/>
    </location>
</feature>
<protein>
    <submittedName>
        <fullName evidence="2">Uncharacterized protein</fullName>
    </submittedName>
</protein>
<dbReference type="Proteomes" id="UP000593568">
    <property type="component" value="Unassembled WGS sequence"/>
</dbReference>
<feature type="non-terminal residue" evidence="2">
    <location>
        <position position="189"/>
    </location>
</feature>
<feature type="compositionally biased region" description="Basic and acidic residues" evidence="1">
    <location>
        <begin position="105"/>
        <end position="116"/>
    </location>
</feature>
<name>A0A7J9DSL9_9ROSI</name>